<proteinExistence type="inferred from homology"/>
<dbReference type="SMART" id="SM00642">
    <property type="entry name" value="Aamy"/>
    <property type="match status" value="1"/>
</dbReference>
<dbReference type="InterPro" id="IPR014756">
    <property type="entry name" value="Ig_E-set"/>
</dbReference>
<sequence>MKLKHLLILPVLTAVGCQQVQRNSYGSYDEYPVPEGDWEEMVYAPEATKFALWAPTADEVSLKLYAEGQGGEPVRTLSMKEDDGGLWRTTVEGDLNGQFYTFDVKVDGAWLGDTPGVWAKAVGVNGDRAAVIDLDDTDPQGWDKDVRPELKSFADIIIYEMHHRDFSIDSLSGIAHRGKFLALTEAGTRSAQGQKTGIDHLKELGVTHVHILPSFDYSSVDETKLDVPQYNWGYDPKNYNVPEGSYATDPYDPEVRIREFKQMVMALHQAGIRVVMDVVYNHTAVTEGGNFERTVPGYFYRQNPEGGWANASGCGNETASEREMMRRYMVESVKYWVEEYHVDGFRFDLMGIHDLTTMRAIRKALDEIDPSIYVYGEGWAAGTPQWPADSLAMKNNIDRLAGVAAFSDEYRDSLRGPFGNDGLGAFLAGLEGHEAGIRFGLAGGVEHPQVNAGAAHKVPKFWALQPTQFISYVSCHDDMCLADRLKATMPDASPAVRTALHKLAETAVLTSQGVPFIFAGDEVMRDKSGVHNSYNSPDSINAIRWELKKENREVFDYVCGLVDMRRHHPAFRLGDAGQVRECLEFLPVKESNVVAFRLNGTPAGDTWRDITVILNARSRSTAIDLPEGTWQVVARDGRIDARRGLGTMPGGQVSVGGRSALILHR</sequence>
<dbReference type="InterPro" id="IPR011840">
    <property type="entry name" value="PulA_typeI"/>
</dbReference>
<dbReference type="Pfam" id="PF21653">
    <property type="entry name" value="pulA_all-beta"/>
    <property type="match status" value="1"/>
</dbReference>
<reference evidence="3" key="1">
    <citation type="journal article" date="2021" name="PeerJ">
        <title>Extensive microbial diversity within the chicken gut microbiome revealed by metagenomics and culture.</title>
        <authorList>
            <person name="Gilroy R."/>
            <person name="Ravi A."/>
            <person name="Getino M."/>
            <person name="Pursley I."/>
            <person name="Horton D.L."/>
            <person name="Alikhan N.F."/>
            <person name="Baker D."/>
            <person name="Gharbi K."/>
            <person name="Hall N."/>
            <person name="Watson M."/>
            <person name="Adriaenssens E.M."/>
            <person name="Foster-Nyarko E."/>
            <person name="Jarju S."/>
            <person name="Secka A."/>
            <person name="Antonio M."/>
            <person name="Oren A."/>
            <person name="Chaudhuri R.R."/>
            <person name="La Ragione R."/>
            <person name="Hildebrand F."/>
            <person name="Pallen M.J."/>
        </authorList>
    </citation>
    <scope>NUCLEOTIDE SEQUENCE</scope>
    <source>
        <strain evidence="3">ChiHjej12B11-24981</strain>
    </source>
</reference>
<gene>
    <name evidence="3" type="primary">pulA</name>
    <name evidence="3" type="ORF">H9819_05495</name>
</gene>
<dbReference type="InterPro" id="IPR013780">
    <property type="entry name" value="Glyco_hydro_b"/>
</dbReference>
<dbReference type="Gene3D" id="2.60.40.10">
    <property type="entry name" value="Immunoglobulins"/>
    <property type="match status" value="1"/>
</dbReference>
<keyword evidence="3" id="KW-0326">Glycosidase</keyword>
<dbReference type="InterPro" id="IPR006047">
    <property type="entry name" value="GH13_cat_dom"/>
</dbReference>
<dbReference type="EMBL" id="DXCK01000077">
    <property type="protein sequence ID" value="HIZ01697.1"/>
    <property type="molecule type" value="Genomic_DNA"/>
</dbReference>
<dbReference type="Pfam" id="PF00128">
    <property type="entry name" value="Alpha-amylase"/>
    <property type="match status" value="1"/>
</dbReference>
<feature type="domain" description="Glycosyl hydrolase family 13 catalytic" evidence="2">
    <location>
        <begin position="185"/>
        <end position="565"/>
    </location>
</feature>
<dbReference type="PANTHER" id="PTHR43002">
    <property type="entry name" value="GLYCOGEN DEBRANCHING ENZYME"/>
    <property type="match status" value="1"/>
</dbReference>
<dbReference type="AlphaFoldDB" id="A0A9D2A689"/>
<dbReference type="InterPro" id="IPR049117">
    <property type="entry name" value="pulA_all-beta"/>
</dbReference>
<accession>A0A9D2A689</accession>
<dbReference type="SUPFAM" id="SSF51445">
    <property type="entry name" value="(Trans)glycosidases"/>
    <property type="match status" value="1"/>
</dbReference>
<dbReference type="PROSITE" id="PS51257">
    <property type="entry name" value="PROKAR_LIPOPROTEIN"/>
    <property type="match status" value="1"/>
</dbReference>
<evidence type="ECO:0000313" key="3">
    <source>
        <dbReference type="EMBL" id="HIZ01697.1"/>
    </source>
</evidence>
<reference evidence="3" key="2">
    <citation type="submission" date="2021-04" db="EMBL/GenBank/DDBJ databases">
        <authorList>
            <person name="Gilroy R."/>
        </authorList>
    </citation>
    <scope>NUCLEOTIDE SEQUENCE</scope>
    <source>
        <strain evidence="3">ChiHjej12B11-24981</strain>
    </source>
</reference>
<dbReference type="NCBIfam" id="TIGR02104">
    <property type="entry name" value="pulA_typeI"/>
    <property type="match status" value="1"/>
</dbReference>
<evidence type="ECO:0000259" key="2">
    <source>
        <dbReference type="SMART" id="SM00642"/>
    </source>
</evidence>
<dbReference type="Pfam" id="PF02922">
    <property type="entry name" value="CBM_48"/>
    <property type="match status" value="1"/>
</dbReference>
<dbReference type="CDD" id="cd11341">
    <property type="entry name" value="AmyAc_Pullulanase_LD-like"/>
    <property type="match status" value="1"/>
</dbReference>
<organism evidence="3 4">
    <name type="scientific">Candidatus Bacteroides merdipullorum</name>
    <dbReference type="NCBI Taxonomy" id="2838474"/>
    <lineage>
        <taxon>Bacteria</taxon>
        <taxon>Pseudomonadati</taxon>
        <taxon>Bacteroidota</taxon>
        <taxon>Bacteroidia</taxon>
        <taxon>Bacteroidales</taxon>
        <taxon>Bacteroidaceae</taxon>
        <taxon>Bacteroides</taxon>
    </lineage>
</organism>
<dbReference type="Gene3D" id="3.20.20.80">
    <property type="entry name" value="Glycosidases"/>
    <property type="match status" value="1"/>
</dbReference>
<comment type="similarity">
    <text evidence="1">Belongs to the glycosyl hydrolase 13 family.</text>
</comment>
<dbReference type="CDD" id="cd02860">
    <property type="entry name" value="E_set_Pullulanase"/>
    <property type="match status" value="1"/>
</dbReference>
<dbReference type="GO" id="GO:0005975">
    <property type="term" value="P:carbohydrate metabolic process"/>
    <property type="evidence" value="ECO:0007669"/>
    <property type="project" value="InterPro"/>
</dbReference>
<dbReference type="GO" id="GO:0051060">
    <property type="term" value="F:pullulanase activity"/>
    <property type="evidence" value="ECO:0007669"/>
    <property type="project" value="UniProtKB-EC"/>
</dbReference>
<dbReference type="SUPFAM" id="SSF81296">
    <property type="entry name" value="E set domains"/>
    <property type="match status" value="1"/>
</dbReference>
<dbReference type="Proteomes" id="UP000824023">
    <property type="component" value="Unassembled WGS sequence"/>
</dbReference>
<comment type="caution">
    <text evidence="3">The sequence shown here is derived from an EMBL/GenBank/DDBJ whole genome shotgun (WGS) entry which is preliminary data.</text>
</comment>
<keyword evidence="3" id="KW-0378">Hydrolase</keyword>
<dbReference type="InterPro" id="IPR004193">
    <property type="entry name" value="Glyco_hydro_13_N"/>
</dbReference>
<dbReference type="EC" id="3.2.1.41" evidence="3"/>
<protein>
    <submittedName>
        <fullName evidence="3">Type I pullulanase</fullName>
        <ecNumber evidence="3">3.2.1.41</ecNumber>
    </submittedName>
</protein>
<dbReference type="Gene3D" id="2.60.40.1180">
    <property type="entry name" value="Golgi alpha-mannosidase II"/>
    <property type="match status" value="1"/>
</dbReference>
<name>A0A9D2A689_9BACE</name>
<evidence type="ECO:0000313" key="4">
    <source>
        <dbReference type="Proteomes" id="UP000824023"/>
    </source>
</evidence>
<dbReference type="InterPro" id="IPR017853">
    <property type="entry name" value="GH"/>
</dbReference>
<evidence type="ECO:0000256" key="1">
    <source>
        <dbReference type="ARBA" id="ARBA00008061"/>
    </source>
</evidence>
<dbReference type="InterPro" id="IPR013783">
    <property type="entry name" value="Ig-like_fold"/>
</dbReference>